<name>A0A9Q0QUG9_9MAGN</name>
<dbReference type="OrthoDB" id="696117at2759"/>
<organism evidence="2 3">
    <name type="scientific">Protea cynaroides</name>
    <dbReference type="NCBI Taxonomy" id="273540"/>
    <lineage>
        <taxon>Eukaryota</taxon>
        <taxon>Viridiplantae</taxon>
        <taxon>Streptophyta</taxon>
        <taxon>Embryophyta</taxon>
        <taxon>Tracheophyta</taxon>
        <taxon>Spermatophyta</taxon>
        <taxon>Magnoliopsida</taxon>
        <taxon>Proteales</taxon>
        <taxon>Proteaceae</taxon>
        <taxon>Protea</taxon>
    </lineage>
</organism>
<evidence type="ECO:0000313" key="3">
    <source>
        <dbReference type="Proteomes" id="UP001141806"/>
    </source>
</evidence>
<dbReference type="Proteomes" id="UP001141806">
    <property type="component" value="Unassembled WGS sequence"/>
</dbReference>
<accession>A0A9Q0QUG9</accession>
<sequence>MKTIKGLNEIKTIEGRVIFSKPISLVKAASVLHKFINEDTGDLDVISKYLKLASACFDEHVQFHKELKGRSRHKHKKIRMERVGSGALTDAETSHREEALPAAEQGQFVDSVEEQALKNRRKPEGGGFDDKGMNSQRKRKKDFSDFGLEARVREVLLFYLLRRNRFRAIYPGVILGEFVTMSKSALILSMRSSGRKQSGTTFNL</sequence>
<dbReference type="PANTHER" id="PTHR48227">
    <property type="entry name" value="DNA TOPOISOMERASE 1-LIKE"/>
    <property type="match status" value="1"/>
</dbReference>
<evidence type="ECO:0000313" key="2">
    <source>
        <dbReference type="EMBL" id="KAJ4972373.1"/>
    </source>
</evidence>
<dbReference type="EMBL" id="JAMYWD010000005">
    <property type="protein sequence ID" value="KAJ4972373.1"/>
    <property type="molecule type" value="Genomic_DNA"/>
</dbReference>
<keyword evidence="3" id="KW-1185">Reference proteome</keyword>
<feature type="region of interest" description="Disordered" evidence="1">
    <location>
        <begin position="85"/>
        <end position="104"/>
    </location>
</feature>
<dbReference type="AlphaFoldDB" id="A0A9Q0QUG9"/>
<gene>
    <name evidence="2" type="ORF">NE237_005472</name>
</gene>
<proteinExistence type="predicted"/>
<comment type="caution">
    <text evidence="2">The sequence shown here is derived from an EMBL/GenBank/DDBJ whole genome shotgun (WGS) entry which is preliminary data.</text>
</comment>
<evidence type="ECO:0000256" key="1">
    <source>
        <dbReference type="SAM" id="MobiDB-lite"/>
    </source>
</evidence>
<reference evidence="2" key="1">
    <citation type="journal article" date="2023" name="Plant J.">
        <title>The genome of the king protea, Protea cynaroides.</title>
        <authorList>
            <person name="Chang J."/>
            <person name="Duong T.A."/>
            <person name="Schoeman C."/>
            <person name="Ma X."/>
            <person name="Roodt D."/>
            <person name="Barker N."/>
            <person name="Li Z."/>
            <person name="Van de Peer Y."/>
            <person name="Mizrachi E."/>
        </authorList>
    </citation>
    <scope>NUCLEOTIDE SEQUENCE</scope>
    <source>
        <tissue evidence="2">Young leaves</tissue>
    </source>
</reference>
<protein>
    <submittedName>
        <fullName evidence="2">Uncharacterized protein</fullName>
    </submittedName>
</protein>
<dbReference type="PANTHER" id="PTHR48227:SF1">
    <property type="entry name" value="DNA LIGASE 1-LIKE"/>
    <property type="match status" value="1"/>
</dbReference>